<name>A0ACD1A673_9FIRM</name>
<organism evidence="1 2">
    <name type="scientific">Anoxybacterium hadale</name>
    <dbReference type="NCBI Taxonomy" id="3408580"/>
    <lineage>
        <taxon>Bacteria</taxon>
        <taxon>Bacillati</taxon>
        <taxon>Bacillota</taxon>
        <taxon>Clostridia</taxon>
        <taxon>Peptostreptococcales</taxon>
        <taxon>Anaerovoracaceae</taxon>
        <taxon>Anoxybacterium</taxon>
    </lineage>
</organism>
<sequence length="607" mass="68098">MLDEVILMKKVTKLSTNEAVSSCGFRGKTEDSFILQYAFFMSKDGEILVCDEVGYKFLKTIDLEIFYLQLESFKINSAITNTTIILGGKSYNLRMVPTDLQSETDDLNSRSVEDIEYLIVLQDQSLFSYIFQRLKHAKSNNHLDVNADDPTEIQLNRIFDSSRVGIFITNSKGIVIFANAVYESATGLSLTNIIGKNIADLGTMGFFNPLITPAILETRQNLTVLQKLATGKHAIISGSPIYGSNGDPVLIITCVNVVTKIIKADFPDQSYEPAKLKLNSDQRKKEYSIDMIAESRIMKTILQEAIHIARYDVTVLLLGDSGVGKEVIASVIHASSLRNKEKFVKINCSAITPSLLESELFGYEAGAFTGALAKGKQGLFEIAHQGTLLLDEIGDMPIELQAKLLRVIQNQEYYRIGGVEPIRSNVRIIASTNKNLQKMIKIGEFREDLFYRLNVISIEIPPLQHRKADIKPLLLHFCYHYNNKYNLNKQFSAELLQVLENYNWPGNIRELKNLVERLLILCIEDILIPEHLYNKYKLAESAKTTIEAIQINDLIPLKDAVSAVEESLVMKAMKSCGSTRKAAELLGVSQTTVLRKLKEYDLGSKCI</sequence>
<dbReference type="Proteomes" id="UP000594014">
    <property type="component" value="Chromosome"/>
</dbReference>
<dbReference type="EMBL" id="CP042469">
    <property type="protein sequence ID" value="QOX61886.1"/>
    <property type="molecule type" value="Genomic_DNA"/>
</dbReference>
<accession>A0ACD1A673</accession>
<keyword evidence="2" id="KW-1185">Reference proteome</keyword>
<evidence type="ECO:0000313" key="1">
    <source>
        <dbReference type="EMBL" id="QOX61886.1"/>
    </source>
</evidence>
<evidence type="ECO:0000313" key="2">
    <source>
        <dbReference type="Proteomes" id="UP000594014"/>
    </source>
</evidence>
<proteinExistence type="predicted"/>
<gene>
    <name evidence="1" type="ORF">FRZ06_00205</name>
</gene>
<protein>
    <submittedName>
        <fullName evidence="1">PAS domain-containing protein</fullName>
    </submittedName>
</protein>
<reference evidence="1" key="1">
    <citation type="submission" date="2019-08" db="EMBL/GenBank/DDBJ databases">
        <title>Genome sequence of Clostridiales bacterium MT110.</title>
        <authorList>
            <person name="Cao J."/>
        </authorList>
    </citation>
    <scope>NUCLEOTIDE SEQUENCE</scope>
    <source>
        <strain evidence="1">MT110</strain>
    </source>
</reference>